<gene>
    <name evidence="3" type="ORF">GX50_03851</name>
</gene>
<evidence type="ECO:0000313" key="4">
    <source>
        <dbReference type="Proteomes" id="UP000226031"/>
    </source>
</evidence>
<dbReference type="AlphaFoldDB" id="A0A2B7ZAC4"/>
<feature type="region of interest" description="Disordered" evidence="1">
    <location>
        <begin position="93"/>
        <end position="117"/>
    </location>
</feature>
<feature type="compositionally biased region" description="Polar residues" evidence="1">
    <location>
        <begin position="181"/>
        <end position="190"/>
    </location>
</feature>
<dbReference type="EMBL" id="PDND01000065">
    <property type="protein sequence ID" value="PGH33374.1"/>
    <property type="molecule type" value="Genomic_DNA"/>
</dbReference>
<feature type="compositionally biased region" description="Basic and acidic residues" evidence="1">
    <location>
        <begin position="166"/>
        <end position="176"/>
    </location>
</feature>
<evidence type="ECO:0000256" key="1">
    <source>
        <dbReference type="SAM" id="MobiDB-lite"/>
    </source>
</evidence>
<feature type="region of interest" description="Disordered" evidence="1">
    <location>
        <begin position="154"/>
        <end position="232"/>
    </location>
</feature>
<dbReference type="STRING" id="73230.A0A2B7ZAC4"/>
<sequence length="349" mass="37529">MVFFVEWALWVKMCFVLVLIYGTGVHIYNSLRLKRFSAAAAAATAAAAVRSPEMLEMGDDDIPFGSRAIEQGIKIEGIWISNHNTPTGSPIWGTTPDTSRPPSLGSKSTLTFPPPPLPLKGGSDFLSPKAATLGRCKPTSVSSPLPYPGFYDSGNASSSGVNGRRAKSEFFSRNEQESESESYIPQSDNGYSEFEFGELGGVEESPDQQQESGYSSMNSRTAENGGTLGTQESKFTPIATASENNLHLHGRSADSGVLECVSGNVQLRSASGPPYEQAHLNPIENCRIIDDQQHGDLLPLHSHRRFSIAETGQLGSARSGFVEGQRDDERDHAHAIVTQLGELPAAKVA</sequence>
<keyword evidence="2" id="KW-0812">Transmembrane</keyword>
<comment type="caution">
    <text evidence="3">The sequence shown here is derived from an EMBL/GenBank/DDBJ whole genome shotgun (WGS) entry which is preliminary data.</text>
</comment>
<feature type="transmembrane region" description="Helical" evidence="2">
    <location>
        <begin position="7"/>
        <end position="28"/>
    </location>
</feature>
<dbReference type="VEuPathDB" id="FungiDB:EMCG_08530"/>
<dbReference type="PANTHER" id="PTHR40623">
    <property type="entry name" value="INTEGRAL MEMBRANE PROTEIN"/>
    <property type="match status" value="1"/>
</dbReference>
<feature type="compositionally biased region" description="Polar residues" evidence="1">
    <location>
        <begin position="207"/>
        <end position="232"/>
    </location>
</feature>
<keyword evidence="2" id="KW-1133">Transmembrane helix</keyword>
<organism evidence="3 4">
    <name type="scientific">[Emmonsia] crescens</name>
    <dbReference type="NCBI Taxonomy" id="73230"/>
    <lineage>
        <taxon>Eukaryota</taxon>
        <taxon>Fungi</taxon>
        <taxon>Dikarya</taxon>
        <taxon>Ascomycota</taxon>
        <taxon>Pezizomycotina</taxon>
        <taxon>Eurotiomycetes</taxon>
        <taxon>Eurotiomycetidae</taxon>
        <taxon>Onygenales</taxon>
        <taxon>Ajellomycetaceae</taxon>
        <taxon>Emergomyces</taxon>
    </lineage>
</organism>
<protein>
    <submittedName>
        <fullName evidence="3">Uncharacterized protein</fullName>
    </submittedName>
</protein>
<keyword evidence="4" id="KW-1185">Reference proteome</keyword>
<reference evidence="3 4" key="1">
    <citation type="submission" date="2017-10" db="EMBL/GenBank/DDBJ databases">
        <title>Comparative genomics in systemic dimorphic fungi from Ajellomycetaceae.</title>
        <authorList>
            <person name="Munoz J.F."/>
            <person name="Mcewen J.G."/>
            <person name="Clay O.K."/>
            <person name="Cuomo C.A."/>
        </authorList>
    </citation>
    <scope>NUCLEOTIDE SEQUENCE [LARGE SCALE GENOMIC DNA]</scope>
    <source>
        <strain evidence="3 4">UAMH4076</strain>
    </source>
</reference>
<name>A0A2B7ZAC4_9EURO</name>
<keyword evidence="2" id="KW-0472">Membrane</keyword>
<evidence type="ECO:0000256" key="2">
    <source>
        <dbReference type="SAM" id="Phobius"/>
    </source>
</evidence>
<proteinExistence type="predicted"/>
<dbReference type="PANTHER" id="PTHR40623:SF2">
    <property type="entry name" value="INTEGRAL MEMBRANE PROTEIN"/>
    <property type="match status" value="1"/>
</dbReference>
<dbReference type="Proteomes" id="UP000226031">
    <property type="component" value="Unassembled WGS sequence"/>
</dbReference>
<evidence type="ECO:0000313" key="3">
    <source>
        <dbReference type="EMBL" id="PGH33374.1"/>
    </source>
</evidence>
<feature type="compositionally biased region" description="Polar residues" evidence="1">
    <location>
        <begin position="95"/>
        <end position="111"/>
    </location>
</feature>
<accession>A0A2B7ZAC4</accession>